<comment type="similarity">
    <text evidence="2">Belongs to the transferase hexapeptide repeat family.</text>
</comment>
<accession>A0AAW1QR63</accession>
<dbReference type="InterPro" id="IPR043597">
    <property type="entry name" value="TPH_dom"/>
</dbReference>
<feature type="region of interest" description="Disordered" evidence="8">
    <location>
        <begin position="431"/>
        <end position="458"/>
    </location>
</feature>
<dbReference type="GO" id="GO:0006535">
    <property type="term" value="P:cysteine biosynthetic process from serine"/>
    <property type="evidence" value="ECO:0007669"/>
    <property type="project" value="InterPro"/>
</dbReference>
<sequence length="853" mass="92981">MYVVPRFLVAIIVLYGADGTSNNGSGKQPDGREECRLWQEMAFPSYLQSAVDDFCIEWDESLQAEERKRSQQSRMASNPETAKPPVSQDNPVWQAIRKEAAADAKIEPLLSSFLYASILSHDSFAHSLAFVLANRLSDPTMLATELFEVFLGVLEKHPEVEQAALADTIAVRERDPACTCYSGALLYFKGYHAIQAHRISHALWNRGQTLMARALQSRMSEVFGVDVHPAARIGKGILLDHGIGVVIGETAVIGNNVSLMQHVTLGGTGKEQGDRHPKISDNVLIGASATVLGNITVGKGAQVAANSLVLKSVPPRTMVAGSPAKEVGKVTGNPALKMQHWLKKFEGQDDNFCNTWEGAVRNKHIVDGAMEQGALGSSGGSDIPAQPIPARQDADWATQGTSAATGRGADDNGRAQPDGLDVIRGASRLVQSNGASEHASQQLAQAHRPPAMATASAKSDRLEKLLAQETSRGLVQCSSQRRATFRALALSTHQTLADCESTKPRRAALPTDNAGPKQAQGIAASQTIPCQQTLVSAPAQAQSQHARNAASTYNLKLHDSWGVLSTLQARLEELDAQTKKIRQAGLKAEQRRALDSQVAEAEARRCQAVAEKEREAAAIGAAAAAYAQEQRNAGAVEREKHLLAKADREAQVAADRQARRRLKERQLKEELAELAAIHRAEQEEQERKHQQLVESQLAMERDRLENAERIRLRKDMEVQQAVKDHQLMLEYQQLLAAQEQAREAALKATYARRTARAARVGEQVEAEARKRAEWEDKRVTLAHEQAEAKVAAEAAVAAAKRAKMMDDIEQARLLQQAIKAERELFMQVMSDSGGTLSIKFGSKSRSACIKTWA</sequence>
<dbReference type="EMBL" id="JALJOR010000002">
    <property type="protein sequence ID" value="KAK9823693.1"/>
    <property type="molecule type" value="Genomic_DNA"/>
</dbReference>
<dbReference type="Pfam" id="PF00132">
    <property type="entry name" value="Hexapep"/>
    <property type="match status" value="1"/>
</dbReference>
<dbReference type="InterPro" id="IPR011004">
    <property type="entry name" value="Trimer_LpxA-like_sf"/>
</dbReference>
<dbReference type="FunFam" id="2.160.10.10:FF:000002">
    <property type="entry name" value="Serine acetyltransferase"/>
    <property type="match status" value="1"/>
</dbReference>
<dbReference type="InterPro" id="IPR005881">
    <property type="entry name" value="Ser_O-AcTrfase"/>
</dbReference>
<keyword evidence="7" id="KW-0012">Acyltransferase</keyword>
<dbReference type="NCBIfam" id="NF041874">
    <property type="entry name" value="EPS_EpsC"/>
    <property type="match status" value="1"/>
</dbReference>
<dbReference type="InterPro" id="IPR045304">
    <property type="entry name" value="LbH_SAT"/>
</dbReference>
<feature type="chain" id="PRO_5044002226" description="serine O-acetyltransferase" evidence="9">
    <location>
        <begin position="20"/>
        <end position="853"/>
    </location>
</feature>
<evidence type="ECO:0000256" key="1">
    <source>
        <dbReference type="ARBA" id="ARBA00004876"/>
    </source>
</evidence>
<keyword evidence="4" id="KW-0028">Amino-acid biosynthesis</keyword>
<evidence type="ECO:0000256" key="6">
    <source>
        <dbReference type="ARBA" id="ARBA00023054"/>
    </source>
</evidence>
<reference evidence="11 12" key="1">
    <citation type="journal article" date="2024" name="Nat. Commun.">
        <title>Phylogenomics reveals the evolutionary origins of lichenization in chlorophyte algae.</title>
        <authorList>
            <person name="Puginier C."/>
            <person name="Libourel C."/>
            <person name="Otte J."/>
            <person name="Skaloud P."/>
            <person name="Haon M."/>
            <person name="Grisel S."/>
            <person name="Petersen M."/>
            <person name="Berrin J.G."/>
            <person name="Delaux P.M."/>
            <person name="Dal Grande F."/>
            <person name="Keller J."/>
        </authorList>
    </citation>
    <scope>NUCLEOTIDE SEQUENCE [LARGE SCALE GENOMIC DNA]</scope>
    <source>
        <strain evidence="11 12">SAG 2043</strain>
    </source>
</reference>
<dbReference type="SMART" id="SM00971">
    <property type="entry name" value="SATase_N"/>
    <property type="match status" value="1"/>
</dbReference>
<keyword evidence="5" id="KW-0808">Transferase</keyword>
<comment type="caution">
    <text evidence="11">The sequence shown here is derived from an EMBL/GenBank/DDBJ whole genome shotgun (WGS) entry which is preliminary data.</text>
</comment>
<dbReference type="Proteomes" id="UP001489004">
    <property type="component" value="Unassembled WGS sequence"/>
</dbReference>
<evidence type="ECO:0000256" key="8">
    <source>
        <dbReference type="SAM" id="MobiDB-lite"/>
    </source>
</evidence>
<dbReference type="CDD" id="cd03354">
    <property type="entry name" value="LbH_SAT"/>
    <property type="match status" value="1"/>
</dbReference>
<proteinExistence type="inferred from homology"/>
<dbReference type="Pfam" id="PF14602">
    <property type="entry name" value="Hexapep_2"/>
    <property type="match status" value="1"/>
</dbReference>
<evidence type="ECO:0000259" key="10">
    <source>
        <dbReference type="SMART" id="SM00971"/>
    </source>
</evidence>
<dbReference type="Pfam" id="PF13868">
    <property type="entry name" value="TPH"/>
    <property type="match status" value="1"/>
</dbReference>
<protein>
    <recommendedName>
        <fullName evidence="3">serine O-acetyltransferase</fullName>
        <ecNumber evidence="3">2.3.1.30</ecNumber>
    </recommendedName>
</protein>
<dbReference type="InterPro" id="IPR010493">
    <property type="entry name" value="Ser_AcTrfase_N"/>
</dbReference>
<organism evidence="11 12">
    <name type="scientific">[Myrmecia] bisecta</name>
    <dbReference type="NCBI Taxonomy" id="41462"/>
    <lineage>
        <taxon>Eukaryota</taxon>
        <taxon>Viridiplantae</taxon>
        <taxon>Chlorophyta</taxon>
        <taxon>core chlorophytes</taxon>
        <taxon>Trebouxiophyceae</taxon>
        <taxon>Trebouxiales</taxon>
        <taxon>Trebouxiaceae</taxon>
        <taxon>Myrmecia</taxon>
    </lineage>
</organism>
<keyword evidence="9" id="KW-0732">Signal</keyword>
<dbReference type="SUPFAM" id="SSF51161">
    <property type="entry name" value="Trimeric LpxA-like enzymes"/>
    <property type="match status" value="1"/>
</dbReference>
<evidence type="ECO:0000313" key="12">
    <source>
        <dbReference type="Proteomes" id="UP001489004"/>
    </source>
</evidence>
<evidence type="ECO:0000256" key="4">
    <source>
        <dbReference type="ARBA" id="ARBA00022605"/>
    </source>
</evidence>
<dbReference type="PANTHER" id="PTHR42811">
    <property type="entry name" value="SERINE ACETYLTRANSFERASE"/>
    <property type="match status" value="1"/>
</dbReference>
<evidence type="ECO:0000256" key="5">
    <source>
        <dbReference type="ARBA" id="ARBA00022679"/>
    </source>
</evidence>
<comment type="pathway">
    <text evidence="1">Amino-acid biosynthesis; L-cysteine biosynthesis; L-cysteine from L-serine: step 1/2.</text>
</comment>
<dbReference type="Gene3D" id="2.160.10.10">
    <property type="entry name" value="Hexapeptide repeat proteins"/>
    <property type="match status" value="1"/>
</dbReference>
<name>A0AAW1QR63_9CHLO</name>
<feature type="compositionally biased region" description="Polar residues" evidence="8">
    <location>
        <begin position="431"/>
        <end position="444"/>
    </location>
</feature>
<evidence type="ECO:0000256" key="7">
    <source>
        <dbReference type="ARBA" id="ARBA00023315"/>
    </source>
</evidence>
<feature type="domain" description="Serine acetyltransferase N-terminal" evidence="10">
    <location>
        <begin position="92"/>
        <end position="196"/>
    </location>
</feature>
<dbReference type="Pfam" id="PF06426">
    <property type="entry name" value="SATase_N"/>
    <property type="match status" value="1"/>
</dbReference>
<evidence type="ECO:0000313" key="11">
    <source>
        <dbReference type="EMBL" id="KAK9823693.1"/>
    </source>
</evidence>
<dbReference type="EC" id="2.3.1.30" evidence="3"/>
<evidence type="ECO:0000256" key="3">
    <source>
        <dbReference type="ARBA" id="ARBA00013266"/>
    </source>
</evidence>
<dbReference type="GO" id="GO:0005737">
    <property type="term" value="C:cytoplasm"/>
    <property type="evidence" value="ECO:0007669"/>
    <property type="project" value="InterPro"/>
</dbReference>
<keyword evidence="6" id="KW-0175">Coiled coil</keyword>
<gene>
    <name evidence="11" type="ORF">WJX72_004670</name>
</gene>
<dbReference type="PROSITE" id="PS00101">
    <property type="entry name" value="HEXAPEP_TRANSFERASES"/>
    <property type="match status" value="1"/>
</dbReference>
<dbReference type="InterPro" id="IPR001451">
    <property type="entry name" value="Hexapep"/>
</dbReference>
<evidence type="ECO:0000256" key="9">
    <source>
        <dbReference type="SAM" id="SignalP"/>
    </source>
</evidence>
<dbReference type="InterPro" id="IPR018357">
    <property type="entry name" value="Hexapep_transf_CS"/>
</dbReference>
<dbReference type="NCBIfam" id="TIGR01172">
    <property type="entry name" value="cysE"/>
    <property type="match status" value="1"/>
</dbReference>
<dbReference type="InterPro" id="IPR053376">
    <property type="entry name" value="Serine_acetyltransferase"/>
</dbReference>
<keyword evidence="12" id="KW-1185">Reference proteome</keyword>
<dbReference type="GO" id="GO:0009001">
    <property type="term" value="F:serine O-acetyltransferase activity"/>
    <property type="evidence" value="ECO:0007669"/>
    <property type="project" value="UniProtKB-EC"/>
</dbReference>
<dbReference type="Gene3D" id="1.10.3130.10">
    <property type="entry name" value="serine acetyltransferase, domain 1"/>
    <property type="match status" value="1"/>
</dbReference>
<feature type="region of interest" description="Disordered" evidence="8">
    <location>
        <begin position="66"/>
        <end position="90"/>
    </location>
</feature>
<feature type="signal peptide" evidence="9">
    <location>
        <begin position="1"/>
        <end position="19"/>
    </location>
</feature>
<dbReference type="InterPro" id="IPR042122">
    <property type="entry name" value="Ser_AcTrfase_N_sf"/>
</dbReference>
<evidence type="ECO:0000256" key="2">
    <source>
        <dbReference type="ARBA" id="ARBA00007274"/>
    </source>
</evidence>
<feature type="region of interest" description="Disordered" evidence="8">
    <location>
        <begin position="372"/>
        <end position="419"/>
    </location>
</feature>
<dbReference type="AlphaFoldDB" id="A0AAW1QR63"/>